<evidence type="ECO:0000313" key="4">
    <source>
        <dbReference type="EMBL" id="ELR21792.1"/>
    </source>
</evidence>
<dbReference type="VEuPathDB" id="AmoebaDB:ACA1_385690"/>
<dbReference type="EMBL" id="KB007900">
    <property type="protein sequence ID" value="ELR21792.1"/>
    <property type="molecule type" value="Genomic_DNA"/>
</dbReference>
<dbReference type="GO" id="GO:0016491">
    <property type="term" value="F:oxidoreductase activity"/>
    <property type="evidence" value="ECO:0007669"/>
    <property type="project" value="UniProtKB-KW"/>
</dbReference>
<evidence type="ECO:0000256" key="2">
    <source>
        <dbReference type="ARBA" id="ARBA00023002"/>
    </source>
</evidence>
<dbReference type="Proteomes" id="UP000011083">
    <property type="component" value="Unassembled WGS sequence"/>
</dbReference>
<dbReference type="PRINTS" id="PR00081">
    <property type="entry name" value="GDHRDH"/>
</dbReference>
<evidence type="ECO:0000256" key="3">
    <source>
        <dbReference type="RuleBase" id="RU000363"/>
    </source>
</evidence>
<reference evidence="4 5" key="1">
    <citation type="journal article" date="2013" name="Genome Biol.">
        <title>Genome of Acanthamoeba castellanii highlights extensive lateral gene transfer and early evolution of tyrosine kinase signaling.</title>
        <authorList>
            <person name="Clarke M."/>
            <person name="Lohan A.J."/>
            <person name="Liu B."/>
            <person name="Lagkouvardos I."/>
            <person name="Roy S."/>
            <person name="Zafar N."/>
            <person name="Bertelli C."/>
            <person name="Schilde C."/>
            <person name="Kianianmomeni A."/>
            <person name="Burglin T.R."/>
            <person name="Frech C."/>
            <person name="Turcotte B."/>
            <person name="Kopec K.O."/>
            <person name="Synnott J.M."/>
            <person name="Choo C."/>
            <person name="Paponov I."/>
            <person name="Finkler A."/>
            <person name="Soon Heng Tan C."/>
            <person name="Hutchins A.P."/>
            <person name="Weinmeier T."/>
            <person name="Rattei T."/>
            <person name="Chu J.S."/>
            <person name="Gimenez G."/>
            <person name="Irimia M."/>
            <person name="Rigden D.J."/>
            <person name="Fitzpatrick D.A."/>
            <person name="Lorenzo-Morales J."/>
            <person name="Bateman A."/>
            <person name="Chiu C.H."/>
            <person name="Tang P."/>
            <person name="Hegemann P."/>
            <person name="Fromm H."/>
            <person name="Raoult D."/>
            <person name="Greub G."/>
            <person name="Miranda-Saavedra D."/>
            <person name="Chen N."/>
            <person name="Nash P."/>
            <person name="Ginger M.L."/>
            <person name="Horn M."/>
            <person name="Schaap P."/>
            <person name="Caler L."/>
            <person name="Loftus B."/>
        </authorList>
    </citation>
    <scope>NUCLEOTIDE SEQUENCE [LARGE SCALE GENOMIC DNA]</scope>
    <source>
        <strain evidence="4 5">Neff</strain>
    </source>
</reference>
<sequence>MICLACEVEQQPIGLAPGTPGCWLRVAVPRAWAKSSRLLQRGDKVIATARSAAKLSELVEAGAHALQLDVTSPLAELEALADQAVGVYGRVDLIINNAAYVFQGAIEASSPEETFAQFNTNVLGLLNVTRAFLPHLRARKSGVVALVGSVGGWQSAAGMGLYCSTKFTLEGITEALHQELAPLGISATIIEPGYFRTSLLNPGSNSFVAQRHIPDYDQSAGVVLAKLKEVDGKQPGDPVKAVERIVDVLTLSGSAAGRKEIPLRLALGMDAYTAIKAKCVSMLAHLEEWKDLSLGTEHDDVLGQ</sequence>
<protein>
    <submittedName>
        <fullName evidence="4">Oxidoreductase, short chain dehydrogenase/reductase superfamily protein</fullName>
    </submittedName>
</protein>
<dbReference type="PANTHER" id="PTHR43976:SF16">
    <property type="entry name" value="SHORT-CHAIN DEHYDROGENASE_REDUCTASE FAMILY PROTEIN"/>
    <property type="match status" value="1"/>
</dbReference>
<dbReference type="STRING" id="1257118.L8H980"/>
<dbReference type="CDD" id="cd05374">
    <property type="entry name" value="17beta-HSD-like_SDR_c"/>
    <property type="match status" value="1"/>
</dbReference>
<dbReference type="Pfam" id="PF00106">
    <property type="entry name" value="adh_short"/>
    <property type="match status" value="1"/>
</dbReference>
<dbReference type="KEGG" id="acan:ACA1_385690"/>
<dbReference type="AlphaFoldDB" id="L8H980"/>
<dbReference type="OMA" id="VWEAYNI"/>
<accession>L8H980</accession>
<dbReference type="GeneID" id="14922705"/>
<proteinExistence type="inferred from homology"/>
<comment type="similarity">
    <text evidence="1 3">Belongs to the short-chain dehydrogenases/reductases (SDR) family.</text>
</comment>
<dbReference type="InterPro" id="IPR002347">
    <property type="entry name" value="SDR_fam"/>
</dbReference>
<dbReference type="OrthoDB" id="13950at2759"/>
<dbReference type="Gene3D" id="3.40.50.720">
    <property type="entry name" value="NAD(P)-binding Rossmann-like Domain"/>
    <property type="match status" value="1"/>
</dbReference>
<dbReference type="InterPro" id="IPR036291">
    <property type="entry name" value="NAD(P)-bd_dom_sf"/>
</dbReference>
<dbReference type="PANTHER" id="PTHR43976">
    <property type="entry name" value="SHORT CHAIN DEHYDROGENASE"/>
    <property type="match status" value="1"/>
</dbReference>
<dbReference type="SUPFAM" id="SSF51735">
    <property type="entry name" value="NAD(P)-binding Rossmann-fold domains"/>
    <property type="match status" value="1"/>
</dbReference>
<evidence type="ECO:0000313" key="5">
    <source>
        <dbReference type="Proteomes" id="UP000011083"/>
    </source>
</evidence>
<dbReference type="PRINTS" id="PR00080">
    <property type="entry name" value="SDRFAMILY"/>
</dbReference>
<name>L8H980_ACACF</name>
<organism evidence="4 5">
    <name type="scientific">Acanthamoeba castellanii (strain ATCC 30010 / Neff)</name>
    <dbReference type="NCBI Taxonomy" id="1257118"/>
    <lineage>
        <taxon>Eukaryota</taxon>
        <taxon>Amoebozoa</taxon>
        <taxon>Discosea</taxon>
        <taxon>Longamoebia</taxon>
        <taxon>Centramoebida</taxon>
        <taxon>Acanthamoebidae</taxon>
        <taxon>Acanthamoeba</taxon>
    </lineage>
</organism>
<dbReference type="InterPro" id="IPR051911">
    <property type="entry name" value="SDR_oxidoreductase"/>
</dbReference>
<keyword evidence="2" id="KW-0560">Oxidoreductase</keyword>
<evidence type="ECO:0000256" key="1">
    <source>
        <dbReference type="ARBA" id="ARBA00006484"/>
    </source>
</evidence>
<dbReference type="RefSeq" id="XP_004347174.1">
    <property type="nucleotide sequence ID" value="XM_004347124.1"/>
</dbReference>
<keyword evidence="5" id="KW-1185">Reference proteome</keyword>
<gene>
    <name evidence="4" type="ORF">ACA1_385690</name>
</gene>